<dbReference type="SUPFAM" id="SSF50978">
    <property type="entry name" value="WD40 repeat-like"/>
    <property type="match status" value="1"/>
</dbReference>
<protein>
    <submittedName>
        <fullName evidence="1">Uncharacterized protein</fullName>
    </submittedName>
</protein>
<dbReference type="Gene3D" id="2.130.10.10">
    <property type="entry name" value="YVTN repeat-like/Quinoprotein amine dehydrogenase"/>
    <property type="match status" value="1"/>
</dbReference>
<evidence type="ECO:0000313" key="2">
    <source>
        <dbReference type="Proteomes" id="UP001497525"/>
    </source>
</evidence>
<dbReference type="Proteomes" id="UP001497525">
    <property type="component" value="Unassembled WGS sequence"/>
</dbReference>
<sequence length="429" mass="46926">MDYNTSQWNGQQVSVDMLEEKTTFPVCTAMDVCENFLLLGMSSLYGNYWFGNLNVYRLDNNEPCPLRSTCIKTDVGDVEDITPCLVCSTSLEASVASVAAVNGHKDRESVAVLGLDDGSVQLVTVSNAMSESGNGERPSISINSATYHDWPIERVVTMTDRMASLDVAGSAKIWDLEKLIPASCWHIGSSAWPLCGQSIPPDMCVKPHPEQQLLATLLPCDKNRQLSVWDHRASSVSGPSLQWSCVVGDRVIDLPMSVAWTSPYTLVVGSFNGLLYMIDVRNVLDKSGKPSVILPDLAIDTRKWFQKPSTPLKGGENQIARIVSGPPETNYIALLGRGGSVSVCESTSEDGCVLRYSRQNPTIISPQSALLQPCCGVFMPPLADSAKWRLLVSPGTFDGPQSKLFTSPERLLHFDSQFVQKRLFVSQID</sequence>
<gene>
    <name evidence="1" type="ORF">CDAUBV1_LOCUS11080</name>
</gene>
<dbReference type="AlphaFoldDB" id="A0AAV2TMX8"/>
<dbReference type="InterPro" id="IPR036322">
    <property type="entry name" value="WD40_repeat_dom_sf"/>
</dbReference>
<comment type="caution">
    <text evidence="1">The sequence shown here is derived from an EMBL/GenBank/DDBJ whole genome shotgun (WGS) entry which is preliminary data.</text>
</comment>
<dbReference type="EMBL" id="CAXLJL010000356">
    <property type="protein sequence ID" value="CAL5136777.1"/>
    <property type="molecule type" value="Genomic_DNA"/>
</dbReference>
<proteinExistence type="predicted"/>
<organism evidence="1 2">
    <name type="scientific">Calicophoron daubneyi</name>
    <name type="common">Rumen fluke</name>
    <name type="synonym">Paramphistomum daubneyi</name>
    <dbReference type="NCBI Taxonomy" id="300641"/>
    <lineage>
        <taxon>Eukaryota</taxon>
        <taxon>Metazoa</taxon>
        <taxon>Spiralia</taxon>
        <taxon>Lophotrochozoa</taxon>
        <taxon>Platyhelminthes</taxon>
        <taxon>Trematoda</taxon>
        <taxon>Digenea</taxon>
        <taxon>Plagiorchiida</taxon>
        <taxon>Pronocephalata</taxon>
        <taxon>Paramphistomoidea</taxon>
        <taxon>Paramphistomidae</taxon>
        <taxon>Calicophoron</taxon>
    </lineage>
</organism>
<name>A0AAV2TMX8_CALDB</name>
<dbReference type="InterPro" id="IPR015943">
    <property type="entry name" value="WD40/YVTN_repeat-like_dom_sf"/>
</dbReference>
<accession>A0AAV2TMX8</accession>
<reference evidence="1" key="1">
    <citation type="submission" date="2024-06" db="EMBL/GenBank/DDBJ databases">
        <authorList>
            <person name="Liu X."/>
            <person name="Lenzi L."/>
            <person name="Haldenby T S."/>
            <person name="Uol C."/>
        </authorList>
    </citation>
    <scope>NUCLEOTIDE SEQUENCE</scope>
</reference>
<evidence type="ECO:0000313" key="1">
    <source>
        <dbReference type="EMBL" id="CAL5136777.1"/>
    </source>
</evidence>